<dbReference type="EMBL" id="HBFQ01041235">
    <property type="protein sequence ID" value="CAD8854878.1"/>
    <property type="molecule type" value="Transcribed_RNA"/>
</dbReference>
<dbReference type="PANTHER" id="PTHR43329">
    <property type="entry name" value="EPOXIDE HYDROLASE"/>
    <property type="match status" value="1"/>
</dbReference>
<dbReference type="InterPro" id="IPR029058">
    <property type="entry name" value="AB_hydrolase_fold"/>
</dbReference>
<evidence type="ECO:0000256" key="2">
    <source>
        <dbReference type="ARBA" id="ARBA00038334"/>
    </source>
</evidence>
<dbReference type="Pfam" id="PF00561">
    <property type="entry name" value="Abhydrolase_1"/>
    <property type="match status" value="1"/>
</dbReference>
<dbReference type="Gene3D" id="3.40.50.1820">
    <property type="entry name" value="alpha/beta hydrolase"/>
    <property type="match status" value="1"/>
</dbReference>
<dbReference type="InterPro" id="IPR000639">
    <property type="entry name" value="Epox_hydrolase-like"/>
</dbReference>
<evidence type="ECO:0000313" key="4">
    <source>
        <dbReference type="EMBL" id="CAD8854878.1"/>
    </source>
</evidence>
<dbReference type="GO" id="GO:0016787">
    <property type="term" value="F:hydrolase activity"/>
    <property type="evidence" value="ECO:0007669"/>
    <property type="project" value="UniProtKB-KW"/>
</dbReference>
<proteinExistence type="inferred from homology"/>
<accession>A0A7S1FB86</accession>
<organism evidence="4">
    <name type="scientific">Noctiluca scintillans</name>
    <name type="common">Sea sparkle</name>
    <name type="synonym">Red tide dinoflagellate</name>
    <dbReference type="NCBI Taxonomy" id="2966"/>
    <lineage>
        <taxon>Eukaryota</taxon>
        <taxon>Sar</taxon>
        <taxon>Alveolata</taxon>
        <taxon>Dinophyceae</taxon>
        <taxon>Noctilucales</taxon>
        <taxon>Noctilucaceae</taxon>
        <taxon>Noctiluca</taxon>
    </lineage>
</organism>
<sequence length="351" mass="39080">MTGLADPASWGVTLHTAFLNGINVRWADTASSDIERARPILLFIHGWPESWFSWRHQLQAAHAKGYRGIAPDMRGYGGTDAPKDAGSYTIYSIAGDMLALLQHLGVPRVGLVGHDHGASAGWKLSLLHPDVFVCYVALSVPGLFPGNQPPVEKYRERFGDERKPESDPEFFYMLHHQLPNAAQDYAQDSRALFDVLYGDGAETTPPAVTTSKLFVDGRSECMAKRVPRPTKRASWMSEEEVEYYAKEFERAGWDGGLNWYRVIDMDWLVTRQFEGARVRTPVAFIAGSKDAVISMWGGIEAVQKGLPAFCEQLDSVKIVEGAGHWIQQECAAEVSAGILEFMEKHRDTFTT</sequence>
<reference evidence="4" key="1">
    <citation type="submission" date="2021-01" db="EMBL/GenBank/DDBJ databases">
        <authorList>
            <person name="Corre E."/>
            <person name="Pelletier E."/>
            <person name="Niang G."/>
            <person name="Scheremetjew M."/>
            <person name="Finn R."/>
            <person name="Kale V."/>
            <person name="Holt S."/>
            <person name="Cochrane G."/>
            <person name="Meng A."/>
            <person name="Brown T."/>
            <person name="Cohen L."/>
        </authorList>
    </citation>
    <scope>NUCLEOTIDE SEQUENCE</scope>
</reference>
<comment type="similarity">
    <text evidence="2">Belongs to the AB hydrolase superfamily. Epoxide hydrolase family.</text>
</comment>
<evidence type="ECO:0000256" key="1">
    <source>
        <dbReference type="ARBA" id="ARBA00022801"/>
    </source>
</evidence>
<dbReference type="SUPFAM" id="SSF53474">
    <property type="entry name" value="alpha/beta-Hydrolases"/>
    <property type="match status" value="1"/>
</dbReference>
<feature type="domain" description="AB hydrolase-1" evidence="3">
    <location>
        <begin position="39"/>
        <end position="327"/>
    </location>
</feature>
<dbReference type="AlphaFoldDB" id="A0A7S1FB86"/>
<dbReference type="InterPro" id="IPR000073">
    <property type="entry name" value="AB_hydrolase_1"/>
</dbReference>
<protein>
    <recommendedName>
        <fullName evidence="3">AB hydrolase-1 domain-containing protein</fullName>
    </recommendedName>
</protein>
<dbReference type="PRINTS" id="PR00412">
    <property type="entry name" value="EPOXHYDRLASE"/>
</dbReference>
<gene>
    <name evidence="4" type="ORF">NSCI0253_LOCUS29230</name>
</gene>
<evidence type="ECO:0000259" key="3">
    <source>
        <dbReference type="Pfam" id="PF00561"/>
    </source>
</evidence>
<name>A0A7S1FB86_NOCSC</name>
<keyword evidence="1" id="KW-0378">Hydrolase</keyword>